<dbReference type="Pfam" id="PF02219">
    <property type="entry name" value="MTHFR"/>
    <property type="match status" value="1"/>
</dbReference>
<dbReference type="Gene3D" id="3.20.20.220">
    <property type="match status" value="1"/>
</dbReference>
<keyword evidence="10" id="KW-1185">Reference proteome</keyword>
<evidence type="ECO:0000256" key="7">
    <source>
        <dbReference type="ARBA" id="ARBA00048628"/>
    </source>
</evidence>
<evidence type="ECO:0000256" key="6">
    <source>
        <dbReference type="ARBA" id="ARBA00023002"/>
    </source>
</evidence>
<evidence type="ECO:0000256" key="8">
    <source>
        <dbReference type="RuleBase" id="RU003862"/>
    </source>
</evidence>
<keyword evidence="5 8" id="KW-0274">FAD</keyword>
<keyword evidence="6 8" id="KW-0560">Oxidoreductase</keyword>
<dbReference type="SUPFAM" id="SSF51730">
    <property type="entry name" value="FAD-linked oxidoreductase"/>
    <property type="match status" value="1"/>
</dbReference>
<reference evidence="9 10" key="1">
    <citation type="submission" date="2018-07" db="EMBL/GenBank/DDBJ databases">
        <title>Arthrobacter sp. nov., isolated from raw cow's milk with high bacterial count.</title>
        <authorList>
            <person name="Hahne J."/>
            <person name="Isele D."/>
            <person name="Lipski A."/>
        </authorList>
    </citation>
    <scope>NUCLEOTIDE SEQUENCE [LARGE SCALE GENOMIC DNA]</scope>
    <source>
        <strain evidence="9 10">JZ R-35</strain>
    </source>
</reference>
<evidence type="ECO:0000256" key="3">
    <source>
        <dbReference type="ARBA" id="ARBA00006743"/>
    </source>
</evidence>
<dbReference type="AlphaFoldDB" id="A0A399JBA1"/>
<keyword evidence="4 8" id="KW-0285">Flavoprotein</keyword>
<dbReference type="PANTHER" id="PTHR45754">
    <property type="entry name" value="METHYLENETETRAHYDROFOLATE REDUCTASE"/>
    <property type="match status" value="1"/>
</dbReference>
<evidence type="ECO:0000313" key="10">
    <source>
        <dbReference type="Proteomes" id="UP000265419"/>
    </source>
</evidence>
<evidence type="ECO:0000313" key="9">
    <source>
        <dbReference type="EMBL" id="RII42843.1"/>
    </source>
</evidence>
<dbReference type="InterPro" id="IPR029041">
    <property type="entry name" value="FAD-linked_oxidoreductase-like"/>
</dbReference>
<evidence type="ECO:0000256" key="4">
    <source>
        <dbReference type="ARBA" id="ARBA00022630"/>
    </source>
</evidence>
<comment type="caution">
    <text evidence="9">The sequence shown here is derived from an EMBL/GenBank/DDBJ whole genome shotgun (WGS) entry which is preliminary data.</text>
</comment>
<comment type="similarity">
    <text evidence="3 8">Belongs to the methylenetetrahydrofolate reductase family.</text>
</comment>
<proteinExistence type="inferred from homology"/>
<dbReference type="CDD" id="cd00537">
    <property type="entry name" value="MTHFR"/>
    <property type="match status" value="1"/>
</dbReference>
<protein>
    <recommendedName>
        <fullName evidence="8">Methylenetetrahydrofolate reductase</fullName>
    </recommendedName>
</protein>
<dbReference type="PANTHER" id="PTHR45754:SF3">
    <property type="entry name" value="METHYLENETETRAHYDROFOLATE REDUCTASE (NADPH)"/>
    <property type="match status" value="1"/>
</dbReference>
<evidence type="ECO:0000256" key="1">
    <source>
        <dbReference type="ARBA" id="ARBA00001974"/>
    </source>
</evidence>
<dbReference type="GO" id="GO:0035999">
    <property type="term" value="P:tetrahydrofolate interconversion"/>
    <property type="evidence" value="ECO:0007669"/>
    <property type="project" value="UniProtKB-UniPathway"/>
</dbReference>
<comment type="catalytic activity">
    <reaction evidence="7">
        <text>(6S)-5-methyl-5,6,7,8-tetrahydrofolate + NAD(+) = (6R)-5,10-methylene-5,6,7,8-tetrahydrofolate + NADH + H(+)</text>
        <dbReference type="Rhea" id="RHEA:19821"/>
        <dbReference type="ChEBI" id="CHEBI:15378"/>
        <dbReference type="ChEBI" id="CHEBI:15636"/>
        <dbReference type="ChEBI" id="CHEBI:18608"/>
        <dbReference type="ChEBI" id="CHEBI:57540"/>
        <dbReference type="ChEBI" id="CHEBI:57945"/>
        <dbReference type="EC" id="1.5.1.54"/>
    </reaction>
    <physiologicalReaction direction="right-to-left" evidence="7">
        <dbReference type="Rhea" id="RHEA:19823"/>
    </physiologicalReaction>
</comment>
<dbReference type="GO" id="GO:0005829">
    <property type="term" value="C:cytosol"/>
    <property type="evidence" value="ECO:0007669"/>
    <property type="project" value="TreeGrafter"/>
</dbReference>
<dbReference type="GO" id="GO:0009086">
    <property type="term" value="P:methionine biosynthetic process"/>
    <property type="evidence" value="ECO:0007669"/>
    <property type="project" value="TreeGrafter"/>
</dbReference>
<sequence>MPHYPAPPPSLSYELFPPASAAAAERLEVSLEALAHTEPDYVSVTYSGTPHRRRATLDLVDHLVRDTRLRPLAHLTCVGESAESLAGLVRHFIGLGVRGVLAMRGDLPEDPAADVGEYPFARYLVELIREVEGQYSAALGAGRLSVGVAAYPVRHPESPSFQHDVEVLVGKQRSGADYAITQVYFRPEDYTQLVDAARRAGVTIPIIPGVLPVDSPDRLARLAKLTGVEPDPLLGHALETASDEAERRRIGVEFAASLVRRALGDGAPGVHVYTFNRHEGAIDLVERLDLPGQRTDARHGLAARVGA</sequence>
<dbReference type="EMBL" id="QQXK01000007">
    <property type="protein sequence ID" value="RII42843.1"/>
    <property type="molecule type" value="Genomic_DNA"/>
</dbReference>
<evidence type="ECO:0000256" key="5">
    <source>
        <dbReference type="ARBA" id="ARBA00022827"/>
    </source>
</evidence>
<evidence type="ECO:0000256" key="2">
    <source>
        <dbReference type="ARBA" id="ARBA00004777"/>
    </source>
</evidence>
<organism evidence="9 10">
    <name type="scientific">Galactobacter valiniphilus</name>
    <dbReference type="NCBI Taxonomy" id="2676122"/>
    <lineage>
        <taxon>Bacteria</taxon>
        <taxon>Bacillati</taxon>
        <taxon>Actinomycetota</taxon>
        <taxon>Actinomycetes</taxon>
        <taxon>Micrococcales</taxon>
        <taxon>Micrococcaceae</taxon>
        <taxon>Galactobacter</taxon>
    </lineage>
</organism>
<comment type="pathway">
    <text evidence="2 8">One-carbon metabolism; tetrahydrofolate interconversion.</text>
</comment>
<name>A0A399JBA1_9MICC</name>
<dbReference type="Proteomes" id="UP000265419">
    <property type="component" value="Unassembled WGS sequence"/>
</dbReference>
<gene>
    <name evidence="9" type="ORF">DWB68_04660</name>
</gene>
<dbReference type="UniPathway" id="UPA00193"/>
<dbReference type="GO" id="GO:0071949">
    <property type="term" value="F:FAD binding"/>
    <property type="evidence" value="ECO:0007669"/>
    <property type="project" value="TreeGrafter"/>
</dbReference>
<comment type="cofactor">
    <cofactor evidence="1 8">
        <name>FAD</name>
        <dbReference type="ChEBI" id="CHEBI:57692"/>
    </cofactor>
</comment>
<dbReference type="RefSeq" id="WP_119423988.1">
    <property type="nucleotide sequence ID" value="NZ_QQXK01000007.1"/>
</dbReference>
<dbReference type="InterPro" id="IPR003171">
    <property type="entry name" value="Mehydrof_redctse-like"/>
</dbReference>
<accession>A0A399JBA1</accession>
<dbReference type="GO" id="GO:0106312">
    <property type="term" value="F:methylenetetrahydrofolate reductase (NADH) activity"/>
    <property type="evidence" value="ECO:0007669"/>
    <property type="project" value="UniProtKB-EC"/>
</dbReference>